<dbReference type="Pfam" id="PF00563">
    <property type="entry name" value="EAL"/>
    <property type="match status" value="1"/>
</dbReference>
<evidence type="ECO:0000259" key="5">
    <source>
        <dbReference type="PROSITE" id="PS50883"/>
    </source>
</evidence>
<dbReference type="PROSITE" id="PS50887">
    <property type="entry name" value="GGDEF"/>
    <property type="match status" value="1"/>
</dbReference>
<dbReference type="SMART" id="SM00086">
    <property type="entry name" value="PAC"/>
    <property type="match status" value="1"/>
</dbReference>
<dbReference type="PROSITE" id="PS50113">
    <property type="entry name" value="PAC"/>
    <property type="match status" value="1"/>
</dbReference>
<dbReference type="PROSITE" id="PS50883">
    <property type="entry name" value="EAL"/>
    <property type="match status" value="1"/>
</dbReference>
<dbReference type="CDD" id="cd01948">
    <property type="entry name" value="EAL"/>
    <property type="match status" value="1"/>
</dbReference>
<dbReference type="Pfam" id="PF00990">
    <property type="entry name" value="GGDEF"/>
    <property type="match status" value="1"/>
</dbReference>
<dbReference type="NCBIfam" id="TIGR00229">
    <property type="entry name" value="sensory_box"/>
    <property type="match status" value="1"/>
</dbReference>
<dbReference type="AlphaFoldDB" id="A0A557SNA1"/>
<dbReference type="InterPro" id="IPR043128">
    <property type="entry name" value="Rev_trsase/Diguanyl_cyclase"/>
</dbReference>
<dbReference type="SUPFAM" id="SSF55073">
    <property type="entry name" value="Nucleotide cyclase"/>
    <property type="match status" value="1"/>
</dbReference>
<feature type="domain" description="GGDEF" evidence="6">
    <location>
        <begin position="507"/>
        <end position="640"/>
    </location>
</feature>
<comment type="caution">
    <text evidence="7">The sequence shown here is derived from an EMBL/GenBank/DDBJ whole genome shotgun (WGS) entry which is preliminary data.</text>
</comment>
<evidence type="ECO:0000256" key="2">
    <source>
        <dbReference type="SAM" id="SignalP"/>
    </source>
</evidence>
<comment type="catalytic activity">
    <reaction evidence="1">
        <text>3',3'-c-di-GMP + H2O = 5'-phosphoguanylyl(3'-&gt;5')guanosine + H(+)</text>
        <dbReference type="Rhea" id="RHEA:24902"/>
        <dbReference type="ChEBI" id="CHEBI:15377"/>
        <dbReference type="ChEBI" id="CHEBI:15378"/>
        <dbReference type="ChEBI" id="CHEBI:58754"/>
        <dbReference type="ChEBI" id="CHEBI:58805"/>
        <dbReference type="EC" id="3.1.4.52"/>
    </reaction>
    <physiologicalReaction direction="left-to-right" evidence="1">
        <dbReference type="Rhea" id="RHEA:24903"/>
    </physiologicalReaction>
</comment>
<evidence type="ECO:0000313" key="7">
    <source>
        <dbReference type="EMBL" id="TVO78876.1"/>
    </source>
</evidence>
<dbReference type="CDD" id="cd01949">
    <property type="entry name" value="GGDEF"/>
    <property type="match status" value="1"/>
</dbReference>
<dbReference type="InterPro" id="IPR001633">
    <property type="entry name" value="EAL_dom"/>
</dbReference>
<evidence type="ECO:0000313" key="8">
    <source>
        <dbReference type="Proteomes" id="UP000318349"/>
    </source>
</evidence>
<protein>
    <submittedName>
        <fullName evidence="7">EAL domain-containing protein</fullName>
    </submittedName>
</protein>
<name>A0A557SNA1_9RHOO</name>
<dbReference type="SMART" id="SM00267">
    <property type="entry name" value="GGDEF"/>
    <property type="match status" value="1"/>
</dbReference>
<feature type="chain" id="PRO_5022065251" evidence="2">
    <location>
        <begin position="26"/>
        <end position="916"/>
    </location>
</feature>
<dbReference type="InterPro" id="IPR029787">
    <property type="entry name" value="Nucleotide_cyclase"/>
</dbReference>
<dbReference type="GO" id="GO:0071111">
    <property type="term" value="F:cyclic-guanylate-specific phosphodiesterase activity"/>
    <property type="evidence" value="ECO:0007669"/>
    <property type="project" value="UniProtKB-EC"/>
</dbReference>
<dbReference type="FunFam" id="3.30.70.270:FF:000001">
    <property type="entry name" value="Diguanylate cyclase domain protein"/>
    <property type="match status" value="1"/>
</dbReference>
<sequence>MRVIRPLRRLLKHFGLAMLLAGVLAAATEAVYKNALDAQRDRVYAEFQLAAGQHIGTLRKRVEAVLDLQHLLGDHVDVAGAGSAKDFEQISGSLMRVHTFIKAIALADVDNSVTPPLRFPARHVATRAAWPRRGTDLAMEGLQAQEAVQAALRTGAIIATPLLSPEAENGEGIRLFSRAGQHVLGIYMHLSELAQSTLWAGMDPDARNMAFTILDTTTDPRSAPEVYRDTIGDNFETAYVEVIEFAARRWLIIATPTPNHFELAPAASIERQRATGWAITLLAALLVAFLQTRNAVIRDRVRSSTAELAETNRILADTNATLQAEVAQRTASEAALRTSTTLQQAILHSADYAIVLTDTDGIIRVFNPAAENMLGCAADLVVDKRTPIDFINTAAMARMERATGKRGFAAVLDTARGLSTNEPVEVELTGADGRNIPAAVSISPLIDAQDGRITGYLTIASDITHRKAAETRILHLAHFDPLTELPNRSLLGVRLESALEAAGRFEQSLGVLFLDLDRFKNVNDSLGHQAGDALLKAVSGRFQHCVREQDTVARMGGDEFIVVLPELESREQAAEVAERIVEALSAPFDIKGHRLTVTPSIGIAIYPEDGSTADTLIQHADAAMYHAKDAGRNNYQFYESRLSTLVSTRLTLENRLRRALERQEFELYYQPQVDIASGDFIGLEAMLRWNDPDEGPVEPDTFIPIAEDSGLIVPIGAWVLRTACAQAEAWRRKHLIDVPVAVNLSARQFDEASLLDTVAEVLEDTGLPADRLELELTESLIMRNPELTADVLDGAKRLGVMIGVDDFGTGYSSLAYLKRFPIDRLKIDRSFIADIETEPDDAAIAETIIAMAHTLRIQVLAEGVETVGQLRMLRGWACDAYQGYLCSRPLPADDMNALLKGLRAARLCGLPEMGNG</sequence>
<keyword evidence="2" id="KW-0732">Signal</keyword>
<dbReference type="InterPro" id="IPR000700">
    <property type="entry name" value="PAS-assoc_C"/>
</dbReference>
<dbReference type="EMBL" id="VMNI01000004">
    <property type="protein sequence ID" value="TVO78876.1"/>
    <property type="molecule type" value="Genomic_DNA"/>
</dbReference>
<reference evidence="7 8" key="1">
    <citation type="submission" date="2019-07" db="EMBL/GenBank/DDBJ databases">
        <title>The pathways for chlorine oxyanion respiration interact through the shared metabolite chlorate.</title>
        <authorList>
            <person name="Barnum T.P."/>
            <person name="Cheng Y."/>
            <person name="Hill K.A."/>
            <person name="Lucas L.N."/>
            <person name="Carlson H.K."/>
            <person name="Coates J.D."/>
        </authorList>
    </citation>
    <scope>NUCLEOTIDE SEQUENCE [LARGE SCALE GENOMIC DNA]</scope>
    <source>
        <strain evidence="7 8">SFB-1</strain>
    </source>
</reference>
<dbReference type="PANTHER" id="PTHR44757">
    <property type="entry name" value="DIGUANYLATE CYCLASE DGCP"/>
    <property type="match status" value="1"/>
</dbReference>
<gene>
    <name evidence="7" type="ORF">FHP89_04250</name>
</gene>
<dbReference type="Gene3D" id="3.20.20.450">
    <property type="entry name" value="EAL domain"/>
    <property type="match status" value="1"/>
</dbReference>
<dbReference type="SMART" id="SM00091">
    <property type="entry name" value="PAS"/>
    <property type="match status" value="1"/>
</dbReference>
<dbReference type="PANTHER" id="PTHR44757:SF2">
    <property type="entry name" value="BIOFILM ARCHITECTURE MAINTENANCE PROTEIN MBAA"/>
    <property type="match status" value="1"/>
</dbReference>
<dbReference type="InterPro" id="IPR000014">
    <property type="entry name" value="PAS"/>
</dbReference>
<dbReference type="FunFam" id="3.20.20.450:FF:000001">
    <property type="entry name" value="Cyclic di-GMP phosphodiesterase yahA"/>
    <property type="match status" value="1"/>
</dbReference>
<dbReference type="InterPro" id="IPR035919">
    <property type="entry name" value="EAL_sf"/>
</dbReference>
<dbReference type="Gene3D" id="3.30.70.270">
    <property type="match status" value="1"/>
</dbReference>
<dbReference type="InterPro" id="IPR052155">
    <property type="entry name" value="Biofilm_reg_signaling"/>
</dbReference>
<dbReference type="InterPro" id="IPR035965">
    <property type="entry name" value="PAS-like_dom_sf"/>
</dbReference>
<dbReference type="InterPro" id="IPR001610">
    <property type="entry name" value="PAC"/>
</dbReference>
<evidence type="ECO:0000256" key="1">
    <source>
        <dbReference type="ARBA" id="ARBA00051114"/>
    </source>
</evidence>
<accession>A0A557SNA1</accession>
<dbReference type="NCBIfam" id="TIGR00254">
    <property type="entry name" value="GGDEF"/>
    <property type="match status" value="1"/>
</dbReference>
<feature type="domain" description="EAL" evidence="5">
    <location>
        <begin position="649"/>
        <end position="903"/>
    </location>
</feature>
<feature type="domain" description="PAS" evidence="3">
    <location>
        <begin position="339"/>
        <end position="415"/>
    </location>
</feature>
<dbReference type="GO" id="GO:0071732">
    <property type="term" value="P:cellular response to nitric oxide"/>
    <property type="evidence" value="ECO:0007669"/>
    <property type="project" value="UniProtKB-ARBA"/>
</dbReference>
<feature type="signal peptide" evidence="2">
    <location>
        <begin position="1"/>
        <end position="25"/>
    </location>
</feature>
<organism evidence="7 8">
    <name type="scientific">Denitromonas halophila</name>
    <dbReference type="NCBI Taxonomy" id="1629404"/>
    <lineage>
        <taxon>Bacteria</taxon>
        <taxon>Pseudomonadati</taxon>
        <taxon>Pseudomonadota</taxon>
        <taxon>Betaproteobacteria</taxon>
        <taxon>Rhodocyclales</taxon>
        <taxon>Zoogloeaceae</taxon>
        <taxon>Denitromonas</taxon>
    </lineage>
</organism>
<feature type="domain" description="PAC" evidence="4">
    <location>
        <begin position="422"/>
        <end position="475"/>
    </location>
</feature>
<dbReference type="Gene3D" id="3.30.450.20">
    <property type="entry name" value="PAS domain"/>
    <property type="match status" value="1"/>
</dbReference>
<dbReference type="InterPro" id="IPR000160">
    <property type="entry name" value="GGDEF_dom"/>
</dbReference>
<dbReference type="Proteomes" id="UP000318349">
    <property type="component" value="Unassembled WGS sequence"/>
</dbReference>
<dbReference type="SUPFAM" id="SSF141868">
    <property type="entry name" value="EAL domain-like"/>
    <property type="match status" value="1"/>
</dbReference>
<evidence type="ECO:0000259" key="6">
    <source>
        <dbReference type="PROSITE" id="PS50887"/>
    </source>
</evidence>
<dbReference type="SUPFAM" id="SSF55785">
    <property type="entry name" value="PYP-like sensor domain (PAS domain)"/>
    <property type="match status" value="1"/>
</dbReference>
<evidence type="ECO:0000259" key="3">
    <source>
        <dbReference type="PROSITE" id="PS50112"/>
    </source>
</evidence>
<dbReference type="SMART" id="SM00052">
    <property type="entry name" value="EAL"/>
    <property type="match status" value="1"/>
</dbReference>
<dbReference type="CDD" id="cd00130">
    <property type="entry name" value="PAS"/>
    <property type="match status" value="1"/>
</dbReference>
<dbReference type="PROSITE" id="PS50112">
    <property type="entry name" value="PAS"/>
    <property type="match status" value="1"/>
</dbReference>
<proteinExistence type="predicted"/>
<evidence type="ECO:0000259" key="4">
    <source>
        <dbReference type="PROSITE" id="PS50113"/>
    </source>
</evidence>
<dbReference type="Pfam" id="PF13426">
    <property type="entry name" value="PAS_9"/>
    <property type="match status" value="1"/>
</dbReference>